<reference evidence="1" key="1">
    <citation type="journal article" date="2012" name="PLoS ONE">
        <title>Gene sets for utilization of primary and secondary nutrition supplies in the distal gut of endangered iberian lynx.</title>
        <authorList>
            <person name="Alcaide M."/>
            <person name="Messina E."/>
            <person name="Richter M."/>
            <person name="Bargiela R."/>
            <person name="Peplies J."/>
            <person name="Huws S.A."/>
            <person name="Newbold C.J."/>
            <person name="Golyshin P.N."/>
            <person name="Simon M.A."/>
            <person name="Lopez G."/>
            <person name="Yakimov M.M."/>
            <person name="Ferrer M."/>
        </authorList>
    </citation>
    <scope>NUCLEOTIDE SEQUENCE</scope>
</reference>
<evidence type="ECO:0000313" key="1">
    <source>
        <dbReference type="EMBL" id="EJW98633.1"/>
    </source>
</evidence>
<comment type="caution">
    <text evidence="1">The sequence shown here is derived from an EMBL/GenBank/DDBJ whole genome shotgun (WGS) entry which is preliminary data.</text>
</comment>
<proteinExistence type="predicted"/>
<accession>J9FVU0</accession>
<protein>
    <submittedName>
        <fullName evidence="1">Uncharacterized protein</fullName>
    </submittedName>
</protein>
<gene>
    <name evidence="1" type="ORF">EVA_13257</name>
</gene>
<dbReference type="AlphaFoldDB" id="J9FVU0"/>
<sequence>MSAIRVLHTTLTTVKKNQALRVSQQTATSRLTLLEILYSSKA</sequence>
<organism evidence="1">
    <name type="scientific">gut metagenome</name>
    <dbReference type="NCBI Taxonomy" id="749906"/>
    <lineage>
        <taxon>unclassified sequences</taxon>
        <taxon>metagenomes</taxon>
        <taxon>organismal metagenomes</taxon>
    </lineage>
</organism>
<dbReference type="EMBL" id="AMCI01004176">
    <property type="protein sequence ID" value="EJW98633.1"/>
    <property type="molecule type" value="Genomic_DNA"/>
</dbReference>
<name>J9FVU0_9ZZZZ</name>